<evidence type="ECO:0000313" key="2">
    <source>
        <dbReference type="EMBL" id="VEN74111.1"/>
    </source>
</evidence>
<keyword evidence="1" id="KW-0812">Transmembrane</keyword>
<feature type="transmembrane region" description="Helical" evidence="1">
    <location>
        <begin position="36"/>
        <end position="56"/>
    </location>
</feature>
<keyword evidence="1" id="KW-0472">Membrane</keyword>
<keyword evidence="1" id="KW-1133">Transmembrane helix</keyword>
<evidence type="ECO:0000256" key="1">
    <source>
        <dbReference type="SAM" id="Phobius"/>
    </source>
</evidence>
<gene>
    <name evidence="2" type="primary">mamL</name>
    <name evidence="2" type="ORF">EPICR_30041</name>
</gene>
<proteinExistence type="predicted"/>
<reference evidence="2" key="1">
    <citation type="submission" date="2019-01" db="EMBL/GenBank/DDBJ databases">
        <authorList>
            <consortium name="Genoscope - CEA"/>
            <person name="William W."/>
        </authorList>
    </citation>
    <scope>NUCLEOTIDE SEQUENCE</scope>
    <source>
        <strain evidence="2">CR-1</strain>
    </source>
</reference>
<dbReference type="AlphaFoldDB" id="A0A484HLH5"/>
<organism evidence="2">
    <name type="scientific">uncultured Desulfobacteraceae bacterium</name>
    <dbReference type="NCBI Taxonomy" id="218296"/>
    <lineage>
        <taxon>Bacteria</taxon>
        <taxon>Pseudomonadati</taxon>
        <taxon>Thermodesulfobacteriota</taxon>
        <taxon>Desulfobacteria</taxon>
        <taxon>Desulfobacterales</taxon>
        <taxon>Desulfobacteraceae</taxon>
        <taxon>environmental samples</taxon>
    </lineage>
</organism>
<dbReference type="PANTHER" id="PTHR41335">
    <property type="entry name" value="MEMBRANE PROTEIN-RELATED"/>
    <property type="match status" value="1"/>
</dbReference>
<protein>
    <submittedName>
        <fullName evidence="2">Magnetosome protein MamL</fullName>
    </submittedName>
</protein>
<name>A0A484HLH5_9BACT</name>
<accession>A0A484HLH5</accession>
<dbReference type="EMBL" id="CAACVI010000023">
    <property type="protein sequence ID" value="VEN74111.1"/>
    <property type="molecule type" value="Genomic_DNA"/>
</dbReference>
<sequence length="90" mass="10686">MKIIFTIIITSIVVLFALQNFDHVTVYFFTSKPVSIRLFFIIIFSGVIGWLTRYIVAIQREEEFKKRFKMLLTEYKRLKAGLPDDNDDDF</sequence>
<dbReference type="PANTHER" id="PTHR41335:SF1">
    <property type="entry name" value="MEMBRANE PROTEIN"/>
    <property type="match status" value="1"/>
</dbReference>